<keyword evidence="2" id="KW-1133">Transmembrane helix</keyword>
<dbReference type="Proteomes" id="UP000215377">
    <property type="component" value="Unassembled WGS sequence"/>
</dbReference>
<gene>
    <name evidence="3" type="ORF">ATO3_11810</name>
</gene>
<dbReference type="EMBL" id="AQQR01000004">
    <property type="protein sequence ID" value="OWU73369.1"/>
    <property type="molecule type" value="Genomic_DNA"/>
</dbReference>
<evidence type="ECO:0000313" key="4">
    <source>
        <dbReference type="Proteomes" id="UP000215377"/>
    </source>
</evidence>
<feature type="compositionally biased region" description="Pro residues" evidence="1">
    <location>
        <begin position="157"/>
        <end position="176"/>
    </location>
</feature>
<evidence type="ECO:0000313" key="3">
    <source>
        <dbReference type="EMBL" id="OWU73369.1"/>
    </source>
</evidence>
<feature type="region of interest" description="Disordered" evidence="1">
    <location>
        <begin position="151"/>
        <end position="179"/>
    </location>
</feature>
<reference evidence="3 4" key="1">
    <citation type="submission" date="2013-04" db="EMBL/GenBank/DDBJ databases">
        <title>Oceanicola sp. 22II1-22F33 Genome Sequencing.</title>
        <authorList>
            <person name="Lai Q."/>
            <person name="Li G."/>
            <person name="Shao Z."/>
        </authorList>
    </citation>
    <scope>NUCLEOTIDE SEQUENCE [LARGE SCALE GENOMIC DNA]</scope>
    <source>
        <strain evidence="3 4">22II1-22F33</strain>
    </source>
</reference>
<keyword evidence="4" id="KW-1185">Reference proteome</keyword>
<organism evidence="3 4">
    <name type="scientific">Marinibacterium profundimaris</name>
    <dbReference type="NCBI Taxonomy" id="1679460"/>
    <lineage>
        <taxon>Bacteria</taxon>
        <taxon>Pseudomonadati</taxon>
        <taxon>Pseudomonadota</taxon>
        <taxon>Alphaproteobacteria</taxon>
        <taxon>Rhodobacterales</taxon>
        <taxon>Paracoccaceae</taxon>
        <taxon>Marinibacterium</taxon>
    </lineage>
</organism>
<sequence length="353" mass="38233">MTGPTPSDFETARSTPLGLYDRPRPPQVTGIEIAAIALTLVWLGATLLFFLFVPEEDGTAVDTLRFLMSILAIFLPVGMIWVAATAARASRVMREESLRLQTAIDAIRQAYMAQNQRGTSSADASIQKKLDEIAEATRKAETALTMFHTVRDREPGGAPPPAAPPPAAPAPAPAAPAPAEDGQALLALGTPAEALEPPPPVSDFIRALNFPETAEDQEGFAALRRALRDRKSAQLIQASQDVLTLLSQEGIYMDDLRPDQARPDVWRQFAHGVRGRAVASLGGVRDRSSLALTAARMKQDPIFRDAAHHFLRKFDHMFAEFEAEATDADIQALGDTRTARAFMLLGRVAGTFD</sequence>
<evidence type="ECO:0000256" key="2">
    <source>
        <dbReference type="SAM" id="Phobius"/>
    </source>
</evidence>
<accession>A0A225NMF4</accession>
<feature type="transmembrane region" description="Helical" evidence="2">
    <location>
        <begin position="31"/>
        <end position="52"/>
    </location>
</feature>
<protein>
    <submittedName>
        <fullName evidence="3">Uncharacterized protein</fullName>
    </submittedName>
</protein>
<evidence type="ECO:0000256" key="1">
    <source>
        <dbReference type="SAM" id="MobiDB-lite"/>
    </source>
</evidence>
<dbReference type="AlphaFoldDB" id="A0A225NMF4"/>
<keyword evidence="2" id="KW-0472">Membrane</keyword>
<dbReference type="OrthoDB" id="7833467at2"/>
<proteinExistence type="predicted"/>
<feature type="transmembrane region" description="Helical" evidence="2">
    <location>
        <begin position="64"/>
        <end position="84"/>
    </location>
</feature>
<feature type="region of interest" description="Disordered" evidence="1">
    <location>
        <begin position="1"/>
        <end position="21"/>
    </location>
</feature>
<keyword evidence="2" id="KW-0812">Transmembrane</keyword>
<dbReference type="RefSeq" id="WP_088650075.1">
    <property type="nucleotide sequence ID" value="NZ_AQQR01000004.1"/>
</dbReference>
<comment type="caution">
    <text evidence="3">The sequence shown here is derived from an EMBL/GenBank/DDBJ whole genome shotgun (WGS) entry which is preliminary data.</text>
</comment>
<name>A0A225NMF4_9RHOB</name>